<name>A0A381NX96_9ZZZZ</name>
<evidence type="ECO:0000313" key="1">
    <source>
        <dbReference type="EMBL" id="SUZ59057.1"/>
    </source>
</evidence>
<accession>A0A381NX96</accession>
<proteinExistence type="predicted"/>
<dbReference type="EMBL" id="UINC01000660">
    <property type="protein sequence ID" value="SUZ59057.1"/>
    <property type="molecule type" value="Genomic_DNA"/>
</dbReference>
<dbReference type="AlphaFoldDB" id="A0A381NX96"/>
<organism evidence="1">
    <name type="scientific">marine metagenome</name>
    <dbReference type="NCBI Taxonomy" id="408172"/>
    <lineage>
        <taxon>unclassified sequences</taxon>
        <taxon>metagenomes</taxon>
        <taxon>ecological metagenomes</taxon>
    </lineage>
</organism>
<protein>
    <submittedName>
        <fullName evidence="1">Uncharacterized protein</fullName>
    </submittedName>
</protein>
<gene>
    <name evidence="1" type="ORF">METZ01_LOCUS11911</name>
</gene>
<sequence length="55" mass="6378">MRNKLQEAGFACYALARRTGFMSTRVGQGLFTSAYFLYKRHIEAPCFTVIRRLDD</sequence>
<reference evidence="1" key="1">
    <citation type="submission" date="2018-05" db="EMBL/GenBank/DDBJ databases">
        <authorList>
            <person name="Lanie J.A."/>
            <person name="Ng W.-L."/>
            <person name="Kazmierczak K.M."/>
            <person name="Andrzejewski T.M."/>
            <person name="Davidsen T.M."/>
            <person name="Wayne K.J."/>
            <person name="Tettelin H."/>
            <person name="Glass J.I."/>
            <person name="Rusch D."/>
            <person name="Podicherti R."/>
            <person name="Tsui H.-C.T."/>
            <person name="Winkler M.E."/>
        </authorList>
    </citation>
    <scope>NUCLEOTIDE SEQUENCE</scope>
</reference>